<dbReference type="Proteomes" id="UP000694864">
    <property type="component" value="Chromosome 19"/>
</dbReference>
<dbReference type="InterPro" id="IPR004252">
    <property type="entry name" value="Probable_transposase_24"/>
</dbReference>
<sequence>MLKSDLPKPYPTYRSLPLEIKKRWFRAFAQEFNWDPNITEYVRTHYNKQAKASFKANVREWKKTWKDKGPENLPDWMKAKKSLFDGYIRMWTNKKTIGIAAQNSTNRGSTRGGLGVAKHNNGAKTYERRWDEITIELGTEPNMIHFMEQTHLDKKTRTISDMKTKHYLDMASSQVELIQSQRQPDGDASLQTNPLTREEINSIMRGIVPKVRGKRYGFGNLLDDECPSSSSAPRQIPKLQEEIQTLKARELEKDAQTKYLMECNKLLVGRFPDLQPPGCPVTPTVEDDDDATQP</sequence>
<feature type="region of interest" description="Disordered" evidence="1">
    <location>
        <begin position="272"/>
        <end position="294"/>
    </location>
</feature>
<evidence type="ECO:0000256" key="1">
    <source>
        <dbReference type="SAM" id="MobiDB-lite"/>
    </source>
</evidence>
<accession>A0ABM1RB00</accession>
<reference evidence="2" key="1">
    <citation type="journal article" date="1997" name="Nucleic Acids Res.">
        <title>tRNAscan-SE: a program for improved detection of transfer RNA genes in genomic sequence.</title>
        <authorList>
            <person name="Lowe T.M."/>
            <person name="Eddy S.R."/>
        </authorList>
    </citation>
    <scope>NUCLEOTIDE SEQUENCE [LARGE SCALE GENOMIC DNA]</scope>
    <source>
        <strain evidence="2">r\DH55</strain>
    </source>
</reference>
<dbReference type="RefSeq" id="XP_019096188.1">
    <property type="nucleotide sequence ID" value="XM_019240643.1"/>
</dbReference>
<feature type="compositionally biased region" description="Acidic residues" evidence="1">
    <location>
        <begin position="285"/>
        <end position="294"/>
    </location>
</feature>
<keyword evidence="2" id="KW-1185">Reference proteome</keyword>
<gene>
    <name evidence="3 4" type="primary">LOC104764156</name>
</gene>
<dbReference type="Pfam" id="PF03004">
    <property type="entry name" value="Transposase_24"/>
    <property type="match status" value="1"/>
</dbReference>
<reference evidence="2" key="2">
    <citation type="journal article" date="2014" name="Nat. Commun.">
        <title>The emerging biofuel crop Camelina sativa retains a highly undifferentiated hexaploid genome structure.</title>
        <authorList>
            <person name="Kagale S."/>
            <person name="Koh C."/>
            <person name="Nixon J."/>
            <person name="Bollina V."/>
            <person name="Clarke W.E."/>
            <person name="Tuteja R."/>
            <person name="Spillane C."/>
            <person name="Robinson S.J."/>
            <person name="Links M.G."/>
            <person name="Clarke C."/>
            <person name="Higgins E.E."/>
            <person name="Huebert T."/>
            <person name="Sharpe A.G."/>
            <person name="Parkin I.A."/>
        </authorList>
    </citation>
    <scope>NUCLEOTIDE SEQUENCE [LARGE SCALE GENOMIC DNA]</scope>
    <source>
        <strain evidence="2">r\DH55</strain>
    </source>
</reference>
<reference evidence="3 4" key="3">
    <citation type="submission" date="2025-05" db="UniProtKB">
        <authorList>
            <consortium name="RefSeq"/>
        </authorList>
    </citation>
    <scope>IDENTIFICATION</scope>
    <source>
        <tissue evidence="3 4">Leaf</tissue>
    </source>
</reference>
<dbReference type="GeneID" id="104764156"/>
<evidence type="ECO:0000313" key="2">
    <source>
        <dbReference type="Proteomes" id="UP000694864"/>
    </source>
</evidence>
<evidence type="ECO:0000313" key="3">
    <source>
        <dbReference type="RefSeq" id="XP_010485919.1"/>
    </source>
</evidence>
<protein>
    <submittedName>
        <fullName evidence="3 4">Uncharacterized protein LOC104764156</fullName>
    </submittedName>
</protein>
<organism evidence="2 4">
    <name type="scientific">Camelina sativa</name>
    <name type="common">False flax</name>
    <name type="synonym">Myagrum sativum</name>
    <dbReference type="NCBI Taxonomy" id="90675"/>
    <lineage>
        <taxon>Eukaryota</taxon>
        <taxon>Viridiplantae</taxon>
        <taxon>Streptophyta</taxon>
        <taxon>Embryophyta</taxon>
        <taxon>Tracheophyta</taxon>
        <taxon>Spermatophyta</taxon>
        <taxon>Magnoliopsida</taxon>
        <taxon>eudicotyledons</taxon>
        <taxon>Gunneridae</taxon>
        <taxon>Pentapetalae</taxon>
        <taxon>rosids</taxon>
        <taxon>malvids</taxon>
        <taxon>Brassicales</taxon>
        <taxon>Brassicaceae</taxon>
        <taxon>Camelineae</taxon>
        <taxon>Camelina</taxon>
    </lineage>
</organism>
<proteinExistence type="predicted"/>
<name>A0ABM1RB00_CAMSA</name>
<dbReference type="RefSeq" id="XP_010485919.1">
    <property type="nucleotide sequence ID" value="XM_010487617.2"/>
</dbReference>
<evidence type="ECO:0000313" key="4">
    <source>
        <dbReference type="RefSeq" id="XP_019096188.1"/>
    </source>
</evidence>